<evidence type="ECO:0000313" key="1">
    <source>
        <dbReference type="EMBL" id="CAF4543968.1"/>
    </source>
</evidence>
<sequence length="89" mass="9828">MNTQRANHVIVVSRSKHAKSGLKTKPNGNVHVQSIPEAWTTSTKYTANQPMPLQSKEIRNGEYRKMPSCSSSVSVVTDFVEPSSKNNAK</sequence>
<dbReference type="AlphaFoldDB" id="A0A8S2YBD7"/>
<dbReference type="Proteomes" id="UP000676336">
    <property type="component" value="Unassembled WGS sequence"/>
</dbReference>
<reference evidence="1" key="1">
    <citation type="submission" date="2021-02" db="EMBL/GenBank/DDBJ databases">
        <authorList>
            <person name="Nowell W R."/>
        </authorList>
    </citation>
    <scope>NUCLEOTIDE SEQUENCE</scope>
</reference>
<gene>
    <name evidence="1" type="ORF">SMN809_LOCUS36740</name>
</gene>
<dbReference type="EMBL" id="CAJOBI010091367">
    <property type="protein sequence ID" value="CAF4543968.1"/>
    <property type="molecule type" value="Genomic_DNA"/>
</dbReference>
<comment type="caution">
    <text evidence="1">The sequence shown here is derived from an EMBL/GenBank/DDBJ whole genome shotgun (WGS) entry which is preliminary data.</text>
</comment>
<protein>
    <submittedName>
        <fullName evidence="1">Uncharacterized protein</fullName>
    </submittedName>
</protein>
<name>A0A8S2YBD7_9BILA</name>
<proteinExistence type="predicted"/>
<evidence type="ECO:0000313" key="2">
    <source>
        <dbReference type="Proteomes" id="UP000676336"/>
    </source>
</evidence>
<accession>A0A8S2YBD7</accession>
<organism evidence="1 2">
    <name type="scientific">Rotaria magnacalcarata</name>
    <dbReference type="NCBI Taxonomy" id="392030"/>
    <lineage>
        <taxon>Eukaryota</taxon>
        <taxon>Metazoa</taxon>
        <taxon>Spiralia</taxon>
        <taxon>Gnathifera</taxon>
        <taxon>Rotifera</taxon>
        <taxon>Eurotatoria</taxon>
        <taxon>Bdelloidea</taxon>
        <taxon>Philodinida</taxon>
        <taxon>Philodinidae</taxon>
        <taxon>Rotaria</taxon>
    </lineage>
</organism>